<dbReference type="Pfam" id="PF00266">
    <property type="entry name" value="Aminotran_5"/>
    <property type="match status" value="1"/>
</dbReference>
<reference evidence="11" key="2">
    <citation type="submission" date="2021-09" db="EMBL/GenBank/DDBJ databases">
        <authorList>
            <person name="Gilroy R."/>
        </authorList>
    </citation>
    <scope>NUCLEOTIDE SEQUENCE</scope>
    <source>
        <strain evidence="11">CHK171-7178</strain>
    </source>
</reference>
<evidence type="ECO:0000256" key="3">
    <source>
        <dbReference type="ARBA" id="ARBA00022576"/>
    </source>
</evidence>
<dbReference type="InterPro" id="IPR015422">
    <property type="entry name" value="PyrdxlP-dep_Trfase_small"/>
</dbReference>
<evidence type="ECO:0000256" key="1">
    <source>
        <dbReference type="ARBA" id="ARBA00001933"/>
    </source>
</evidence>
<dbReference type="InterPro" id="IPR024169">
    <property type="entry name" value="SP_NH2Trfase/AEP_transaminase"/>
</dbReference>
<evidence type="ECO:0000256" key="5">
    <source>
        <dbReference type="ARBA" id="ARBA00022898"/>
    </source>
</evidence>
<evidence type="ECO:0000259" key="10">
    <source>
        <dbReference type="Pfam" id="PF00266"/>
    </source>
</evidence>
<dbReference type="PANTHER" id="PTHR21152:SF40">
    <property type="entry name" value="ALANINE--GLYOXYLATE AMINOTRANSFERASE"/>
    <property type="match status" value="1"/>
</dbReference>
<evidence type="ECO:0000256" key="7">
    <source>
        <dbReference type="PIRSR" id="PIRSR000524-50"/>
    </source>
</evidence>
<feature type="domain" description="Aminotransferase class V" evidence="10">
    <location>
        <begin position="28"/>
        <end position="328"/>
    </location>
</feature>
<dbReference type="Proteomes" id="UP000698173">
    <property type="component" value="Unassembled WGS sequence"/>
</dbReference>
<feature type="binding site" evidence="6">
    <location>
        <position position="336"/>
    </location>
    <ligand>
        <name>substrate</name>
    </ligand>
</feature>
<comment type="cofactor">
    <cofactor evidence="1 7 9">
        <name>pyridoxal 5'-phosphate</name>
        <dbReference type="ChEBI" id="CHEBI:597326"/>
    </cofactor>
</comment>
<comment type="caution">
    <text evidence="11">The sequence shown here is derived from an EMBL/GenBank/DDBJ whole genome shotgun (WGS) entry which is preliminary data.</text>
</comment>
<evidence type="ECO:0000313" key="11">
    <source>
        <dbReference type="EMBL" id="HJF31199.1"/>
    </source>
</evidence>
<dbReference type="FunFam" id="3.40.640.10:FF:000027">
    <property type="entry name" value="Serine--pyruvate aminotransferase, mitochondrial"/>
    <property type="match status" value="1"/>
</dbReference>
<dbReference type="EMBL" id="DYWT01000092">
    <property type="protein sequence ID" value="HJF31199.1"/>
    <property type="molecule type" value="Genomic_DNA"/>
</dbReference>
<evidence type="ECO:0000256" key="6">
    <source>
        <dbReference type="PIRSR" id="PIRSR000524-1"/>
    </source>
</evidence>
<accession>A0A921KDR8</accession>
<dbReference type="InterPro" id="IPR015424">
    <property type="entry name" value="PyrdxlP-dep_Trfase"/>
</dbReference>
<keyword evidence="3 11" id="KW-0032">Aminotransferase</keyword>
<evidence type="ECO:0000256" key="9">
    <source>
        <dbReference type="RuleBase" id="RU004504"/>
    </source>
</evidence>
<dbReference type="PROSITE" id="PS00595">
    <property type="entry name" value="AA_TRANSFER_CLASS_5"/>
    <property type="match status" value="1"/>
</dbReference>
<dbReference type="InterPro" id="IPR020578">
    <property type="entry name" value="Aminotrans_V_PyrdxlP_BS"/>
</dbReference>
<dbReference type="GO" id="GO:0008453">
    <property type="term" value="F:alanine-glyoxylate transaminase activity"/>
    <property type="evidence" value="ECO:0007669"/>
    <property type="project" value="TreeGrafter"/>
</dbReference>
<dbReference type="GO" id="GO:0004760">
    <property type="term" value="F:L-serine-pyruvate transaminase activity"/>
    <property type="evidence" value="ECO:0007669"/>
    <property type="project" value="TreeGrafter"/>
</dbReference>
<comment type="similarity">
    <text evidence="2 8">Belongs to the class-V pyridoxal-phosphate-dependent aminotransferase family.</text>
</comment>
<evidence type="ECO:0000256" key="2">
    <source>
        <dbReference type="ARBA" id="ARBA00009236"/>
    </source>
</evidence>
<dbReference type="Gene3D" id="3.90.1150.10">
    <property type="entry name" value="Aspartate Aminotransferase, domain 1"/>
    <property type="match status" value="1"/>
</dbReference>
<feature type="modified residue" description="N6-(pyridoxal phosphate)lysine" evidence="7">
    <location>
        <position position="193"/>
    </location>
</feature>
<evidence type="ECO:0000256" key="8">
    <source>
        <dbReference type="RuleBase" id="RU004075"/>
    </source>
</evidence>
<dbReference type="GO" id="GO:0019265">
    <property type="term" value="P:glycine biosynthetic process, by transamination of glyoxylate"/>
    <property type="evidence" value="ECO:0007669"/>
    <property type="project" value="TreeGrafter"/>
</dbReference>
<sequence length="386" mass="41992">MLQDQMLLRIPGPSPIPPSVQRAMSQPMIGHRGQETSNMLRNIAPGLQRSFGTTQDVVILTGSGTAGLEAAVVNIVNPGDEVLVVVTGAFGERFTTICEACNIKVHSIDVEWGQALDPLQIKRFLQNHPEIKAVFSTYCETSTGVLNPVKELAHAVREVSEALLIVDGVSCIGGVETKMDDWGIDVLVTGSQKAFMLPAGLAFIAASERAWTIIENNPQPRYYLDLVRYRDNLLKDTTPFTPALSLLFGLEQVLQLIENEGIEQVNARHTLMMNMTRAAFRALGIPLLTSDKDASPTVTAVKPEDFDAEAFRKVIKQEFGLIVAGGQQHLSGKIFRIGHMGYCSPADVLQTISAMEIGLLKIDKEIELGKGTAAAQQVYLNEGVLV</sequence>
<organism evidence="11 12">
    <name type="scientific">Sporosarcina psychrophila</name>
    <name type="common">Bacillus psychrophilus</name>
    <dbReference type="NCBI Taxonomy" id="1476"/>
    <lineage>
        <taxon>Bacteria</taxon>
        <taxon>Bacillati</taxon>
        <taxon>Bacillota</taxon>
        <taxon>Bacilli</taxon>
        <taxon>Bacillales</taxon>
        <taxon>Caryophanaceae</taxon>
        <taxon>Sporosarcina</taxon>
    </lineage>
</organism>
<dbReference type="InterPro" id="IPR015421">
    <property type="entry name" value="PyrdxlP-dep_Trfase_major"/>
</dbReference>
<evidence type="ECO:0000313" key="12">
    <source>
        <dbReference type="Proteomes" id="UP000698173"/>
    </source>
</evidence>
<gene>
    <name evidence="11" type="ORF">K8V56_05390</name>
</gene>
<dbReference type="PANTHER" id="PTHR21152">
    <property type="entry name" value="AMINOTRANSFERASE CLASS V"/>
    <property type="match status" value="1"/>
</dbReference>
<dbReference type="PIRSF" id="PIRSF000524">
    <property type="entry name" value="SPT"/>
    <property type="match status" value="1"/>
</dbReference>
<protein>
    <submittedName>
        <fullName evidence="11">Alanine--glyoxylate aminotransferase family protein</fullName>
    </submittedName>
</protein>
<proteinExistence type="inferred from homology"/>
<name>A0A921KDR8_SPOPS</name>
<dbReference type="Gene3D" id="3.40.640.10">
    <property type="entry name" value="Type I PLP-dependent aspartate aminotransferase-like (Major domain)"/>
    <property type="match status" value="1"/>
</dbReference>
<keyword evidence="4" id="KW-0808">Transferase</keyword>
<evidence type="ECO:0000256" key="4">
    <source>
        <dbReference type="ARBA" id="ARBA00022679"/>
    </source>
</evidence>
<dbReference type="SUPFAM" id="SSF53383">
    <property type="entry name" value="PLP-dependent transferases"/>
    <property type="match status" value="1"/>
</dbReference>
<keyword evidence="5 7" id="KW-0663">Pyridoxal phosphate</keyword>
<dbReference type="AlphaFoldDB" id="A0A921KDR8"/>
<reference evidence="11" key="1">
    <citation type="journal article" date="2021" name="PeerJ">
        <title>Extensive microbial diversity within the chicken gut microbiome revealed by metagenomics and culture.</title>
        <authorList>
            <person name="Gilroy R."/>
            <person name="Ravi A."/>
            <person name="Getino M."/>
            <person name="Pursley I."/>
            <person name="Horton D.L."/>
            <person name="Alikhan N.F."/>
            <person name="Baker D."/>
            <person name="Gharbi K."/>
            <person name="Hall N."/>
            <person name="Watson M."/>
            <person name="Adriaenssens E.M."/>
            <person name="Foster-Nyarko E."/>
            <person name="Jarju S."/>
            <person name="Secka A."/>
            <person name="Antonio M."/>
            <person name="Oren A."/>
            <person name="Chaudhuri R.R."/>
            <person name="La Ragione R."/>
            <person name="Hildebrand F."/>
            <person name="Pallen M.J."/>
        </authorList>
    </citation>
    <scope>NUCLEOTIDE SEQUENCE</scope>
    <source>
        <strain evidence="11">CHK171-7178</strain>
    </source>
</reference>
<dbReference type="InterPro" id="IPR000192">
    <property type="entry name" value="Aminotrans_V_dom"/>
</dbReference>